<dbReference type="STRING" id="748727.CLJU_c13150"/>
<dbReference type="Pfam" id="PF04760">
    <property type="entry name" value="IF2_N"/>
    <property type="match status" value="2"/>
</dbReference>
<dbReference type="Gene3D" id="1.10.10.2480">
    <property type="match status" value="1"/>
</dbReference>
<dbReference type="CDD" id="cd03692">
    <property type="entry name" value="mtIF2_IVc"/>
    <property type="match status" value="1"/>
</dbReference>
<evidence type="ECO:0000256" key="5">
    <source>
        <dbReference type="ARBA" id="ARBA00022917"/>
    </source>
</evidence>
<dbReference type="GO" id="GO:0003924">
    <property type="term" value="F:GTPase activity"/>
    <property type="evidence" value="ECO:0007669"/>
    <property type="project" value="UniProtKB-UniRule"/>
</dbReference>
<reference evidence="12" key="1">
    <citation type="submission" date="2009-07" db="EMBL/GenBank/DDBJ databases">
        <authorList>
            <person name="Koepke M."/>
            <person name="Hujer S."/>
            <person name="Held C."/>
            <person name="Wiezer A."/>
            <person name="Liesegang H."/>
            <person name="Ehrenreich A."/>
            <person name="Gottschalk G."/>
            <person name="Duerre P."/>
        </authorList>
    </citation>
    <scope>NUCLEOTIDE SEQUENCE</scope>
    <source>
        <strain evidence="12">DSM 13528</strain>
    </source>
</reference>
<dbReference type="PATRIC" id="fig|748727.19.peg.3117"/>
<dbReference type="InterPro" id="IPR000178">
    <property type="entry name" value="TF_IF2_bacterial-like"/>
</dbReference>
<dbReference type="InterPro" id="IPR000795">
    <property type="entry name" value="T_Tr_GTP-bd_dom"/>
</dbReference>
<feature type="binding site" evidence="8">
    <location>
        <begin position="308"/>
        <end position="311"/>
    </location>
    <ligand>
        <name>GTP</name>
        <dbReference type="ChEBI" id="CHEBI:37565"/>
    </ligand>
</feature>
<feature type="compositionally biased region" description="Basic and acidic residues" evidence="10">
    <location>
        <begin position="97"/>
        <end position="112"/>
    </location>
</feature>
<dbReference type="PROSITE" id="PS01176">
    <property type="entry name" value="IF2"/>
    <property type="match status" value="1"/>
</dbReference>
<feature type="compositionally biased region" description="Polar residues" evidence="10">
    <location>
        <begin position="85"/>
        <end position="95"/>
    </location>
</feature>
<evidence type="ECO:0000256" key="7">
    <source>
        <dbReference type="ARBA" id="ARBA00025162"/>
    </source>
</evidence>
<dbReference type="Gene3D" id="3.40.50.300">
    <property type="entry name" value="P-loop containing nucleotide triphosphate hydrolases"/>
    <property type="match status" value="1"/>
</dbReference>
<dbReference type="PANTHER" id="PTHR43381:SF5">
    <property type="entry name" value="TR-TYPE G DOMAIN-CONTAINING PROTEIN"/>
    <property type="match status" value="1"/>
</dbReference>
<dbReference type="GO" id="GO:0003743">
    <property type="term" value="F:translation initiation factor activity"/>
    <property type="evidence" value="ECO:0007669"/>
    <property type="project" value="UniProtKB-UniRule"/>
</dbReference>
<dbReference type="NCBIfam" id="TIGR00487">
    <property type="entry name" value="IF-2"/>
    <property type="match status" value="1"/>
</dbReference>
<evidence type="ECO:0000313" key="12">
    <source>
        <dbReference type="EMBL" id="ADK14383.1"/>
    </source>
</evidence>
<dbReference type="FunFam" id="3.40.50.300:FF:000019">
    <property type="entry name" value="Translation initiation factor IF-2"/>
    <property type="match status" value="1"/>
</dbReference>
<dbReference type="Gene3D" id="3.40.50.10050">
    <property type="entry name" value="Translation initiation factor IF- 2, domain 3"/>
    <property type="match status" value="1"/>
</dbReference>
<dbReference type="OrthoDB" id="9811804at2"/>
<feature type="region of interest" description="G-domain" evidence="8">
    <location>
        <begin position="202"/>
        <end position="350"/>
    </location>
</feature>
<organism evidence="12 14">
    <name type="scientific">Clostridium ljungdahlii (strain ATCC 55383 / DSM 13528 / PETC)</name>
    <dbReference type="NCBI Taxonomy" id="748727"/>
    <lineage>
        <taxon>Bacteria</taxon>
        <taxon>Bacillati</taxon>
        <taxon>Bacillota</taxon>
        <taxon>Clostridia</taxon>
        <taxon>Eubacteriales</taxon>
        <taxon>Clostridiaceae</taxon>
        <taxon>Clostridium</taxon>
    </lineage>
</organism>
<dbReference type="InterPro" id="IPR036925">
    <property type="entry name" value="TIF_IF2_dom3_sf"/>
</dbReference>
<accession>D8GS30</accession>
<dbReference type="Proteomes" id="UP000001656">
    <property type="component" value="Chromosome"/>
</dbReference>
<dbReference type="InterPro" id="IPR053905">
    <property type="entry name" value="EF-G-like_DII"/>
</dbReference>
<keyword evidence="8" id="KW-0963">Cytoplasm</keyword>
<evidence type="ECO:0000256" key="8">
    <source>
        <dbReference type="HAMAP-Rule" id="MF_00100"/>
    </source>
</evidence>
<dbReference type="EMBL" id="CP001666">
    <property type="protein sequence ID" value="ADK14383.1"/>
    <property type="molecule type" value="Genomic_DNA"/>
</dbReference>
<comment type="function">
    <text evidence="7 8 9">One of the essential components for the initiation of protein synthesis. Protects formylmethionyl-tRNA from spontaneous hydrolysis and promotes its binding to the 30S ribosomal subunits. Also involved in the hydrolysis of GTP during the formation of the 70S ribosomal complex.</text>
</comment>
<dbReference type="AlphaFoldDB" id="D8GS30"/>
<keyword evidence="5 8" id="KW-0648">Protein biosynthesis</keyword>
<dbReference type="SUPFAM" id="SSF52540">
    <property type="entry name" value="P-loop containing nucleoside triphosphate hydrolases"/>
    <property type="match status" value="1"/>
</dbReference>
<feature type="binding site" evidence="8">
    <location>
        <begin position="254"/>
        <end position="258"/>
    </location>
    <ligand>
        <name>GTP</name>
        <dbReference type="ChEBI" id="CHEBI:37565"/>
    </ligand>
</feature>
<dbReference type="FunFam" id="3.40.50.10050:FF:000001">
    <property type="entry name" value="Translation initiation factor IF-2"/>
    <property type="match status" value="1"/>
</dbReference>
<dbReference type="EMBL" id="LITS01000006">
    <property type="protein sequence ID" value="OAA88196.1"/>
    <property type="molecule type" value="Genomic_DNA"/>
</dbReference>
<evidence type="ECO:0000256" key="6">
    <source>
        <dbReference type="ARBA" id="ARBA00023134"/>
    </source>
</evidence>
<gene>
    <name evidence="8 12" type="primary">infB</name>
    <name evidence="12" type="ordered locus">CLJU_c13150</name>
    <name evidence="13" type="ORF">WX45_03063</name>
</gene>
<dbReference type="HOGENOM" id="CLU_006301_5_1_9"/>
<keyword evidence="4 8" id="KW-0547">Nucleotide-binding</keyword>
<feature type="region of interest" description="Disordered" evidence="10">
    <location>
        <begin position="79"/>
        <end position="112"/>
    </location>
</feature>
<dbReference type="HAMAP" id="MF_00100_B">
    <property type="entry name" value="IF_2_B"/>
    <property type="match status" value="1"/>
</dbReference>
<comment type="similarity">
    <text evidence="1 8 9">Belongs to the TRAFAC class translation factor GTPase superfamily. Classic translation factor GTPase family. IF-2 subfamily.</text>
</comment>
<protein>
    <recommendedName>
        <fullName evidence="2 8">Translation initiation factor IF-2</fullName>
    </recommendedName>
</protein>
<dbReference type="Pfam" id="PF11987">
    <property type="entry name" value="IF-2"/>
    <property type="match status" value="1"/>
</dbReference>
<dbReference type="InterPro" id="IPR005225">
    <property type="entry name" value="Small_GTP-bd"/>
</dbReference>
<dbReference type="InterPro" id="IPR009000">
    <property type="entry name" value="Transl_B-barrel_sf"/>
</dbReference>
<evidence type="ECO:0000259" key="11">
    <source>
        <dbReference type="PROSITE" id="PS51722"/>
    </source>
</evidence>
<evidence type="ECO:0000313" key="15">
    <source>
        <dbReference type="Proteomes" id="UP000077020"/>
    </source>
</evidence>
<keyword evidence="15" id="KW-1185">Reference proteome</keyword>
<dbReference type="FunFam" id="2.40.30.10:FF:000008">
    <property type="entry name" value="Translation initiation factor IF-2"/>
    <property type="match status" value="1"/>
</dbReference>
<feature type="region of interest" description="Disordered" evidence="10">
    <location>
        <begin position="178"/>
        <end position="201"/>
    </location>
</feature>
<dbReference type="PROSITE" id="PS51722">
    <property type="entry name" value="G_TR_2"/>
    <property type="match status" value="1"/>
</dbReference>
<proteinExistence type="inferred from homology"/>
<keyword evidence="3 8" id="KW-0396">Initiation factor</keyword>
<dbReference type="CDD" id="cd03702">
    <property type="entry name" value="IF2_mtIF2_II"/>
    <property type="match status" value="1"/>
</dbReference>
<dbReference type="FunFam" id="2.40.30.10:FF:000007">
    <property type="entry name" value="Translation initiation factor IF-2"/>
    <property type="match status" value="1"/>
</dbReference>
<feature type="compositionally biased region" description="Acidic residues" evidence="10">
    <location>
        <begin position="182"/>
        <end position="195"/>
    </location>
</feature>
<dbReference type="Pfam" id="PF00009">
    <property type="entry name" value="GTP_EFTU"/>
    <property type="match status" value="1"/>
</dbReference>
<dbReference type="NCBIfam" id="TIGR00231">
    <property type="entry name" value="small_GTP"/>
    <property type="match status" value="1"/>
</dbReference>
<dbReference type="Proteomes" id="UP000077020">
    <property type="component" value="Unassembled WGS sequence"/>
</dbReference>
<evidence type="ECO:0000256" key="4">
    <source>
        <dbReference type="ARBA" id="ARBA00022741"/>
    </source>
</evidence>
<dbReference type="eggNOG" id="COG0532">
    <property type="taxonomic scope" value="Bacteria"/>
</dbReference>
<evidence type="ECO:0000313" key="14">
    <source>
        <dbReference type="Proteomes" id="UP000001656"/>
    </source>
</evidence>
<dbReference type="Gene3D" id="2.40.30.10">
    <property type="entry name" value="Translation factors"/>
    <property type="match status" value="2"/>
</dbReference>
<evidence type="ECO:0000256" key="3">
    <source>
        <dbReference type="ARBA" id="ARBA00022540"/>
    </source>
</evidence>
<dbReference type="InterPro" id="IPR023115">
    <property type="entry name" value="TIF_IF2_dom3"/>
</dbReference>
<dbReference type="KEGG" id="clj:CLJU_c13150"/>
<evidence type="ECO:0000256" key="9">
    <source>
        <dbReference type="RuleBase" id="RU000644"/>
    </source>
</evidence>
<dbReference type="SUPFAM" id="SSF50447">
    <property type="entry name" value="Translation proteins"/>
    <property type="match status" value="2"/>
</dbReference>
<evidence type="ECO:0000313" key="13">
    <source>
        <dbReference type="EMBL" id="OAA88196.1"/>
    </source>
</evidence>
<reference evidence="12 14" key="2">
    <citation type="journal article" date="2010" name="Proc. Natl. Acad. Sci. U.S.A.">
        <title>Clostridium ljungdahlii represents a microbial production platform based on syngas.</title>
        <authorList>
            <person name="Kopke M."/>
            <person name="Held C."/>
            <person name="Hujer S."/>
            <person name="Liesegang H."/>
            <person name="Wiezer A."/>
            <person name="Wollherr A."/>
            <person name="Ehrenreich A."/>
            <person name="Liebl W."/>
            <person name="Gottschalk G."/>
            <person name="Durre P."/>
        </authorList>
    </citation>
    <scope>NUCLEOTIDE SEQUENCE [LARGE SCALE GENOMIC DNA]</scope>
    <source>
        <strain evidence="14">ATCC 55383 / DSM 13528 / PETC</strain>
        <strain evidence="12">DSM 13528</strain>
    </source>
</reference>
<dbReference type="GO" id="GO:0005525">
    <property type="term" value="F:GTP binding"/>
    <property type="evidence" value="ECO:0007669"/>
    <property type="project" value="UniProtKB-KW"/>
</dbReference>
<evidence type="ECO:0000256" key="1">
    <source>
        <dbReference type="ARBA" id="ARBA00007733"/>
    </source>
</evidence>
<evidence type="ECO:0000256" key="2">
    <source>
        <dbReference type="ARBA" id="ARBA00020675"/>
    </source>
</evidence>
<comment type="subcellular location">
    <subcellularLocation>
        <location evidence="8">Cytoplasm</location>
    </subcellularLocation>
</comment>
<evidence type="ECO:0000256" key="10">
    <source>
        <dbReference type="SAM" id="MobiDB-lite"/>
    </source>
</evidence>
<dbReference type="CDD" id="cd01887">
    <property type="entry name" value="IF2_eIF5B"/>
    <property type="match status" value="1"/>
</dbReference>
<dbReference type="GO" id="GO:0005829">
    <property type="term" value="C:cytosol"/>
    <property type="evidence" value="ECO:0007669"/>
    <property type="project" value="TreeGrafter"/>
</dbReference>
<dbReference type="InterPro" id="IPR015760">
    <property type="entry name" value="TIF_IF2"/>
</dbReference>
<dbReference type="InterPro" id="IPR027417">
    <property type="entry name" value="P-loop_NTPase"/>
</dbReference>
<keyword evidence="6 8" id="KW-0342">GTP-binding</keyword>
<dbReference type="RefSeq" id="WP_013237980.1">
    <property type="nucleotide sequence ID" value="NC_014328.1"/>
</dbReference>
<reference evidence="13 15" key="3">
    <citation type="journal article" date="2016" name="Biotechnol. Bioeng.">
        <title>Traits of selected Clostridium strains for syngas fermentation to ethanol.</title>
        <authorList>
            <person name="Martin M.E."/>
            <person name="Richter H."/>
            <person name="Saha S."/>
            <person name="Angenent L.T."/>
        </authorList>
    </citation>
    <scope>NUCLEOTIDE SEQUENCE [LARGE SCALE GENOMIC DNA]</scope>
    <source>
        <strain evidence="13 15">PETC</strain>
    </source>
</reference>
<dbReference type="SUPFAM" id="SSF52156">
    <property type="entry name" value="Initiation factor IF2/eIF5b, domain 3"/>
    <property type="match status" value="1"/>
</dbReference>
<dbReference type="PANTHER" id="PTHR43381">
    <property type="entry name" value="TRANSLATION INITIATION FACTOR IF-2-RELATED"/>
    <property type="match status" value="1"/>
</dbReference>
<feature type="binding site" evidence="8">
    <location>
        <begin position="208"/>
        <end position="215"/>
    </location>
    <ligand>
        <name>GTP</name>
        <dbReference type="ChEBI" id="CHEBI:37565"/>
    </ligand>
</feature>
<sequence length="700" mass="77230">MSKIRIYELAKELNISSKTLISILLDEFGVKVKNHMSVIEEEDAELIKEFIEENESSEDGEESIEDKYKNLVQENSPKVKKKTISVKNNTKSKSTQGKKESKDGELQETERAEIEMEDTITVKEFSEKIGKPSTEVIKQLIFMGVMAAINQEIDFNTAEKLGEKFDVTVLRKEEDINKEAVEQEVEQEDAEDDDPNSEKRPPVITVMGHVDHGKTSLLDAIRKSKVTETEAGGITQHIGAYTVNINGEKITFLDTPGHEAFTAMRARGAQITDIVILVVAADDGIMPQTAEAINHCKAANVPIVVAINKIDRPGANVDKVKQELSDYGLISEDWGGDTICVPVSAHTKEGIDSLLEMVLLTAEMQEIKANPHRNAKGTVIEAKLDKGRGAVATLLVQNGTLHVGDSIIVGSTYGRIRAMFDDKGKKIKVAGPSIPVEILGLSEVPAAGDRFHQVKDEKTARDIAAKRKQKVREEYLQSAHKVSLEDLYNQIKEGKVKELNIIVKADVQGSIEALKQSLQKLSNEEVKVRVLHGAVGAITETDVTLASASNAIIIGFNVRPDSNAQAAAEKESVDIKTYRVIYNAIEDIKAAMVGMLEPDYKEVVLGKAQIRQTYKISNVGTIAGCYVQEGKIVRNSQVRIIRDGIVIFESELASLKRFKDDVKEVAEGYECGLSIDKFNDIKDGDIVEAYTMEEIKKKEL</sequence>
<name>D8GS30_CLOLD</name>
<dbReference type="InterPro" id="IPR044145">
    <property type="entry name" value="IF2_II"/>
</dbReference>
<feature type="domain" description="Tr-type G" evidence="11">
    <location>
        <begin position="199"/>
        <end position="372"/>
    </location>
</feature>
<dbReference type="InterPro" id="IPR006847">
    <property type="entry name" value="IF2_N"/>
</dbReference>
<dbReference type="Pfam" id="PF22042">
    <property type="entry name" value="EF-G_D2"/>
    <property type="match status" value="1"/>
</dbReference>